<reference evidence="4 5" key="1">
    <citation type="submission" date="2020-04" db="EMBL/GenBank/DDBJ databases">
        <title>Molecular characterization of pseudomonads from Agaricus bisporus reveal novel blotch 2 pathogens in Western Europe.</title>
        <authorList>
            <person name="Taparia T."/>
            <person name="Krijger M."/>
            <person name="Haynes E."/>
            <person name="Elpinstone J.G."/>
            <person name="Noble R."/>
            <person name="Van Der Wolf J."/>
        </authorList>
    </citation>
    <scope>NUCLEOTIDE SEQUENCE [LARGE SCALE GENOMIC DNA]</scope>
    <source>
        <strain evidence="3 5">IPO3781</strain>
        <strain evidence="2 4">IPO3782</strain>
    </source>
</reference>
<evidence type="ECO:0000313" key="3">
    <source>
        <dbReference type="EMBL" id="NWE77321.1"/>
    </source>
</evidence>
<dbReference type="AlphaFoldDB" id="A0A7Y8K616"/>
<dbReference type="Pfam" id="PF02771">
    <property type="entry name" value="Acyl-CoA_dh_N"/>
    <property type="match status" value="1"/>
</dbReference>
<dbReference type="Gene3D" id="2.40.110.10">
    <property type="entry name" value="Butyryl-CoA Dehydrogenase, subunit A, domain 2"/>
    <property type="match status" value="1"/>
</dbReference>
<comment type="caution">
    <text evidence="3">The sequence shown here is derived from an EMBL/GenBank/DDBJ whole genome shotgun (WGS) entry which is preliminary data.</text>
</comment>
<protein>
    <submittedName>
        <fullName evidence="3">Acyl-CoA/acyl-ACP dehydrogenase</fullName>
    </submittedName>
</protein>
<dbReference type="EMBL" id="JACARG010000010">
    <property type="protein sequence ID" value="NWE12454.1"/>
    <property type="molecule type" value="Genomic_DNA"/>
</dbReference>
<accession>A0A7Y8K616</accession>
<dbReference type="GO" id="GO:0050660">
    <property type="term" value="F:flavin adenine dinucleotide binding"/>
    <property type="evidence" value="ECO:0007669"/>
    <property type="project" value="InterPro"/>
</dbReference>
<sequence length="353" mass="38046">MLDPILSRWLDVQAQALDVGSCDPQEVLPRLAEANVLRIGVPKDLGGLGGDVTGAVEAIADVASHSLASAFVCWGQRSFIEYLLQSPNQRLREQLLPDLLSGKLAGATGLSNAMKFLSGIETLQISAEPTDDGWNLNGRLHWVTNLRKNGFVVAAAIEHAQGGAPFILAIPDSVSGLQRSRDLELLGLQSSNTAALGFEAVELSRDWLLHEDARKFLPAVRPAFLGLQCGMSIGLARRSLAEVANHLGSSRTVLREELEVLRTSLEQAVNDLKKGLLSGRFGTEPVPLFRLRIALAEIAASAVQLELQASGGKAYLTAHGSGFARRWRESAFVPIVTPSLVQLRTELNRQANL</sequence>
<evidence type="ECO:0000259" key="1">
    <source>
        <dbReference type="Pfam" id="PF02771"/>
    </source>
</evidence>
<dbReference type="PANTHER" id="PTHR43884:SF12">
    <property type="entry name" value="ISOVALERYL-COA DEHYDROGENASE, MITOCHONDRIAL-RELATED"/>
    <property type="match status" value="1"/>
</dbReference>
<evidence type="ECO:0000313" key="5">
    <source>
        <dbReference type="Proteomes" id="UP000537188"/>
    </source>
</evidence>
<dbReference type="InterPro" id="IPR046373">
    <property type="entry name" value="Acyl-CoA_Oxase/DH_mid-dom_sf"/>
</dbReference>
<dbReference type="InterPro" id="IPR009100">
    <property type="entry name" value="AcylCoA_DH/oxidase_NM_dom_sf"/>
</dbReference>
<name>A0A7Y8K616_9PSED</name>
<dbReference type="Gene3D" id="1.10.540.10">
    <property type="entry name" value="Acyl-CoA dehydrogenase/oxidase, N-terminal domain"/>
    <property type="match status" value="1"/>
</dbReference>
<feature type="domain" description="Acyl-CoA dehydrogenase/oxidase N-terminal" evidence="1">
    <location>
        <begin position="22"/>
        <end position="103"/>
    </location>
</feature>
<evidence type="ECO:0000313" key="4">
    <source>
        <dbReference type="Proteomes" id="UP000531950"/>
    </source>
</evidence>
<dbReference type="RefSeq" id="WP_177041772.1">
    <property type="nucleotide sequence ID" value="NZ_JACAOQ010000037.1"/>
</dbReference>
<dbReference type="Proteomes" id="UP000537188">
    <property type="component" value="Unassembled WGS sequence"/>
</dbReference>
<dbReference type="GO" id="GO:0003995">
    <property type="term" value="F:acyl-CoA dehydrogenase activity"/>
    <property type="evidence" value="ECO:0007669"/>
    <property type="project" value="TreeGrafter"/>
</dbReference>
<proteinExistence type="predicted"/>
<gene>
    <name evidence="2" type="ORF">HX822_05855</name>
    <name evidence="3" type="ORF">HX828_17285</name>
</gene>
<dbReference type="SUPFAM" id="SSF56645">
    <property type="entry name" value="Acyl-CoA dehydrogenase NM domain-like"/>
    <property type="match status" value="1"/>
</dbReference>
<organism evidence="3 5">
    <name type="scientific">Pseudomonas yamanorum</name>
    <dbReference type="NCBI Taxonomy" id="515393"/>
    <lineage>
        <taxon>Bacteria</taxon>
        <taxon>Pseudomonadati</taxon>
        <taxon>Pseudomonadota</taxon>
        <taxon>Gammaproteobacteria</taxon>
        <taxon>Pseudomonadales</taxon>
        <taxon>Pseudomonadaceae</taxon>
        <taxon>Pseudomonas</taxon>
    </lineage>
</organism>
<dbReference type="InterPro" id="IPR013786">
    <property type="entry name" value="AcylCoA_DH/ox_N"/>
</dbReference>
<dbReference type="InterPro" id="IPR037069">
    <property type="entry name" value="AcylCoA_DH/ox_N_sf"/>
</dbReference>
<dbReference type="Proteomes" id="UP000531950">
    <property type="component" value="Unassembled WGS sequence"/>
</dbReference>
<dbReference type="PANTHER" id="PTHR43884">
    <property type="entry name" value="ACYL-COA DEHYDROGENASE"/>
    <property type="match status" value="1"/>
</dbReference>
<evidence type="ECO:0000313" key="2">
    <source>
        <dbReference type="EMBL" id="NWE12454.1"/>
    </source>
</evidence>
<dbReference type="EMBL" id="JACARF010000018">
    <property type="protein sequence ID" value="NWE77321.1"/>
    <property type="molecule type" value="Genomic_DNA"/>
</dbReference>